<dbReference type="Pfam" id="PF08281">
    <property type="entry name" value="Sigma70_r4_2"/>
    <property type="match status" value="1"/>
</dbReference>
<proteinExistence type="inferred from homology"/>
<protein>
    <recommendedName>
        <fullName evidence="9">RNA polymerase sigma-70 region 2 domain-containing protein</fullName>
    </recommendedName>
</protein>
<keyword evidence="4" id="KW-0238">DNA-binding</keyword>
<evidence type="ECO:0008006" key="9">
    <source>
        <dbReference type="Google" id="ProtNLM"/>
    </source>
</evidence>
<evidence type="ECO:0000259" key="6">
    <source>
        <dbReference type="Pfam" id="PF04542"/>
    </source>
</evidence>
<dbReference type="SUPFAM" id="SSF88659">
    <property type="entry name" value="Sigma3 and sigma4 domains of RNA polymerase sigma factors"/>
    <property type="match status" value="1"/>
</dbReference>
<keyword evidence="3" id="KW-0731">Sigma factor</keyword>
<feature type="domain" description="RNA polymerase sigma-70 region 2" evidence="6">
    <location>
        <begin position="28"/>
        <end position="96"/>
    </location>
</feature>
<evidence type="ECO:0000256" key="4">
    <source>
        <dbReference type="ARBA" id="ARBA00023125"/>
    </source>
</evidence>
<dbReference type="InterPro" id="IPR036388">
    <property type="entry name" value="WH-like_DNA-bd_sf"/>
</dbReference>
<dbReference type="PANTHER" id="PTHR43133">
    <property type="entry name" value="RNA POLYMERASE ECF-TYPE SIGMA FACTO"/>
    <property type="match status" value="1"/>
</dbReference>
<evidence type="ECO:0000256" key="5">
    <source>
        <dbReference type="ARBA" id="ARBA00023163"/>
    </source>
</evidence>
<evidence type="ECO:0000313" key="8">
    <source>
        <dbReference type="EMBL" id="GAI06782.1"/>
    </source>
</evidence>
<evidence type="ECO:0000256" key="2">
    <source>
        <dbReference type="ARBA" id="ARBA00023015"/>
    </source>
</evidence>
<evidence type="ECO:0000256" key="1">
    <source>
        <dbReference type="ARBA" id="ARBA00010641"/>
    </source>
</evidence>
<dbReference type="PANTHER" id="PTHR43133:SF8">
    <property type="entry name" value="RNA POLYMERASE SIGMA FACTOR HI_1459-RELATED"/>
    <property type="match status" value="1"/>
</dbReference>
<dbReference type="InterPro" id="IPR039425">
    <property type="entry name" value="RNA_pol_sigma-70-like"/>
</dbReference>
<dbReference type="InterPro" id="IPR014284">
    <property type="entry name" value="RNA_pol_sigma-70_dom"/>
</dbReference>
<dbReference type="NCBIfam" id="TIGR02937">
    <property type="entry name" value="sigma70-ECF"/>
    <property type="match status" value="1"/>
</dbReference>
<dbReference type="Gene3D" id="1.10.10.10">
    <property type="entry name" value="Winged helix-like DNA-binding domain superfamily/Winged helix DNA-binding domain"/>
    <property type="match status" value="1"/>
</dbReference>
<dbReference type="InterPro" id="IPR013324">
    <property type="entry name" value="RNA_pol_sigma_r3/r4-like"/>
</dbReference>
<reference evidence="8" key="1">
    <citation type="journal article" date="2014" name="Front. Microbiol.">
        <title>High frequency of phylogenetically diverse reductive dehalogenase-homologous genes in deep subseafloor sedimentary metagenomes.</title>
        <authorList>
            <person name="Kawai M."/>
            <person name="Futagami T."/>
            <person name="Toyoda A."/>
            <person name="Takaki Y."/>
            <person name="Nishi S."/>
            <person name="Hori S."/>
            <person name="Arai W."/>
            <person name="Tsubouchi T."/>
            <person name="Morono Y."/>
            <person name="Uchiyama I."/>
            <person name="Ito T."/>
            <person name="Fujiyama A."/>
            <person name="Inagaki F."/>
            <person name="Takami H."/>
        </authorList>
    </citation>
    <scope>NUCLEOTIDE SEQUENCE</scope>
    <source>
        <strain evidence="8">Expedition CK06-06</strain>
    </source>
</reference>
<dbReference type="Gene3D" id="1.10.1740.10">
    <property type="match status" value="1"/>
</dbReference>
<dbReference type="AlphaFoldDB" id="X1KIA9"/>
<dbReference type="InterPro" id="IPR007627">
    <property type="entry name" value="RNA_pol_sigma70_r2"/>
</dbReference>
<dbReference type="GO" id="GO:0016987">
    <property type="term" value="F:sigma factor activity"/>
    <property type="evidence" value="ECO:0007669"/>
    <property type="project" value="UniProtKB-KW"/>
</dbReference>
<dbReference type="GO" id="GO:0003677">
    <property type="term" value="F:DNA binding"/>
    <property type="evidence" value="ECO:0007669"/>
    <property type="project" value="UniProtKB-KW"/>
</dbReference>
<evidence type="ECO:0000259" key="7">
    <source>
        <dbReference type="Pfam" id="PF08281"/>
    </source>
</evidence>
<evidence type="ECO:0000256" key="3">
    <source>
        <dbReference type="ARBA" id="ARBA00023082"/>
    </source>
</evidence>
<comment type="caution">
    <text evidence="8">The sequence shown here is derived from an EMBL/GenBank/DDBJ whole genome shotgun (WGS) entry which is preliminary data.</text>
</comment>
<feature type="domain" description="RNA polymerase sigma factor 70 region 4 type 2" evidence="7">
    <location>
        <begin position="126"/>
        <end position="167"/>
    </location>
</feature>
<comment type="similarity">
    <text evidence="1">Belongs to the sigma-70 factor family. ECF subfamily.</text>
</comment>
<dbReference type="SUPFAM" id="SSF88946">
    <property type="entry name" value="Sigma2 domain of RNA polymerase sigma factors"/>
    <property type="match status" value="1"/>
</dbReference>
<dbReference type="InterPro" id="IPR013249">
    <property type="entry name" value="RNA_pol_sigma70_r4_t2"/>
</dbReference>
<keyword evidence="2" id="KW-0805">Transcription regulation</keyword>
<dbReference type="Pfam" id="PF04542">
    <property type="entry name" value="Sigma70_r2"/>
    <property type="match status" value="1"/>
</dbReference>
<accession>X1KIA9</accession>
<keyword evidence="5" id="KW-0804">Transcription</keyword>
<name>X1KIA9_9ZZZZ</name>
<dbReference type="EMBL" id="BARV01006021">
    <property type="protein sequence ID" value="GAI06782.1"/>
    <property type="molecule type" value="Genomic_DNA"/>
</dbReference>
<dbReference type="GO" id="GO:0006352">
    <property type="term" value="P:DNA-templated transcription initiation"/>
    <property type="evidence" value="ECO:0007669"/>
    <property type="project" value="InterPro"/>
</dbReference>
<feature type="non-terminal residue" evidence="8">
    <location>
        <position position="167"/>
    </location>
</feature>
<gene>
    <name evidence="8" type="ORF">S06H3_12288</name>
</gene>
<dbReference type="InterPro" id="IPR013325">
    <property type="entry name" value="RNA_pol_sigma_r2"/>
</dbReference>
<dbReference type="CDD" id="cd06171">
    <property type="entry name" value="Sigma70_r4"/>
    <property type="match status" value="1"/>
</dbReference>
<organism evidence="8">
    <name type="scientific">marine sediment metagenome</name>
    <dbReference type="NCBI Taxonomy" id="412755"/>
    <lineage>
        <taxon>unclassified sequences</taxon>
        <taxon>metagenomes</taxon>
        <taxon>ecological metagenomes</taxon>
    </lineage>
</organism>
<sequence>MYQQDSQEFKIFVEKAQNGSKDAFREIFDRLSNRFFAYIFSRTSNRDDALDIVQETFIELWNALNKFQYRSDKAFYGFIFTIIKRKLSRYYKYKHRVVSLNKLSEKHISQSEIKQEDYRFMLKHVNALGPKYQDLLRLRYWSEMTFAEIASVLNITETTAKVRHHRA</sequence>